<dbReference type="PANTHER" id="PTHR12400:SF21">
    <property type="entry name" value="KINASE"/>
    <property type="match status" value="1"/>
</dbReference>
<dbReference type="GO" id="GO:0000828">
    <property type="term" value="F:inositol hexakisphosphate kinase activity"/>
    <property type="evidence" value="ECO:0007669"/>
    <property type="project" value="TreeGrafter"/>
</dbReference>
<sequence length="757" mass="83379">MTMPWQPAQGTQPLSPFGHQVAGQSSMLRYDKTTVCKPLIAREHFVYKSLPPDLAEFTPEYRGEIEVQLMEEDGYIQLYGLCVDNEAHDDDGVWTCPAENHGHEPASVKPKVATQDSVNRSTVRLLRSGSYEVCASTNQVFYTADSKPDQPHTQSLNPWSLKNHKRLLDKMRKSEHSHDKIRFILLKNVVADFRHPCILDLKIGSRLHGDNASSMKVASQSEKCRRTTSSTLGVRLCGMQVYQVDANAYHSVDKYHGRTLNELSFRRMLYNFLHNGTRFRSELIQPIVSRLSELITCLEGLHSFRFYASSLLIIYDGDVGVTGGNQEVKVQEAKPAFAGVSAPADNITDHVLSSQELIQNKQLSDNVFSSPELVSWGSNIQDGNHYSSEKVCQGDVVQSSKELCPLTSPQSAVEHPVSSRECFESAKTQAVDTSWDSSSVDLLGNFPKPLVSPRKQLNSVSDLFECGVLLAELPAQDVSSTESLGDHPSSTNVIHQHSDTPNLPFSSSSSLKTDSIKQMPNTDRSLPDPENSKTGDALLLQNNHRIDQVPNLLDEETLSVCHRVSPQDVVSSEQQTLSSDTNRQTVKTVNAAEVALPSVILSTETHVPAACHTQSASIKAVEKLPLVTEYGVAKNHLKQIPHVSVGDLAFNDKPMPEVDQLKEYVSVSAAASISTLANVTSHVKQMTCEGGSVSSHTLELSQPAGNSVKVDVKMIDFAHTTHQGFTMDQIKHTGPDTDYIFGLKNLLNLFQELLGSE</sequence>
<dbReference type="Gene3D" id="3.30.470.160">
    <property type="entry name" value="Inositol polyphosphate kinase"/>
    <property type="match status" value="2"/>
</dbReference>
<dbReference type="Pfam" id="PF03770">
    <property type="entry name" value="IPK"/>
    <property type="match status" value="2"/>
</dbReference>
<name>A0A8S4A7Z0_9EUPU</name>
<evidence type="ECO:0000256" key="3">
    <source>
        <dbReference type="ARBA" id="ARBA00022777"/>
    </source>
</evidence>
<evidence type="ECO:0000256" key="5">
    <source>
        <dbReference type="SAM" id="MobiDB-lite"/>
    </source>
</evidence>
<keyword evidence="3 4" id="KW-0418">Kinase</keyword>
<dbReference type="EC" id="2.7.-.-" evidence="4"/>
<evidence type="ECO:0000256" key="1">
    <source>
        <dbReference type="ARBA" id="ARBA00007374"/>
    </source>
</evidence>
<dbReference type="GO" id="GO:0005634">
    <property type="term" value="C:nucleus"/>
    <property type="evidence" value="ECO:0007669"/>
    <property type="project" value="TreeGrafter"/>
</dbReference>
<evidence type="ECO:0000256" key="4">
    <source>
        <dbReference type="RuleBase" id="RU363090"/>
    </source>
</evidence>
<protein>
    <recommendedName>
        <fullName evidence="4">Kinase</fullName>
        <ecNumber evidence="4">2.7.-.-</ecNumber>
    </recommendedName>
</protein>
<dbReference type="OrthoDB" id="2573163at2759"/>
<dbReference type="EMBL" id="CAJHNH020007902">
    <property type="protein sequence ID" value="CAG5135106.1"/>
    <property type="molecule type" value="Genomic_DNA"/>
</dbReference>
<dbReference type="Proteomes" id="UP000678393">
    <property type="component" value="Unassembled WGS sequence"/>
</dbReference>
<dbReference type="AlphaFoldDB" id="A0A8S4A7Z0"/>
<gene>
    <name evidence="6" type="ORF">CUNI_LOCUS20664</name>
</gene>
<feature type="compositionally biased region" description="Polar residues" evidence="5">
    <location>
        <begin position="479"/>
        <end position="524"/>
    </location>
</feature>
<accession>A0A8S4A7Z0</accession>
<evidence type="ECO:0000256" key="2">
    <source>
        <dbReference type="ARBA" id="ARBA00022679"/>
    </source>
</evidence>
<organism evidence="6 7">
    <name type="scientific">Candidula unifasciata</name>
    <dbReference type="NCBI Taxonomy" id="100452"/>
    <lineage>
        <taxon>Eukaryota</taxon>
        <taxon>Metazoa</taxon>
        <taxon>Spiralia</taxon>
        <taxon>Lophotrochozoa</taxon>
        <taxon>Mollusca</taxon>
        <taxon>Gastropoda</taxon>
        <taxon>Heterobranchia</taxon>
        <taxon>Euthyneura</taxon>
        <taxon>Panpulmonata</taxon>
        <taxon>Eupulmonata</taxon>
        <taxon>Stylommatophora</taxon>
        <taxon>Helicina</taxon>
        <taxon>Helicoidea</taxon>
        <taxon>Geomitridae</taxon>
        <taxon>Candidula</taxon>
    </lineage>
</organism>
<keyword evidence="2 4" id="KW-0808">Transferase</keyword>
<proteinExistence type="inferred from homology"/>
<comment type="caution">
    <text evidence="6">The sequence shown here is derived from an EMBL/GenBank/DDBJ whole genome shotgun (WGS) entry which is preliminary data.</text>
</comment>
<dbReference type="SUPFAM" id="SSF56104">
    <property type="entry name" value="SAICAR synthase-like"/>
    <property type="match status" value="1"/>
</dbReference>
<reference evidence="6" key="1">
    <citation type="submission" date="2021-04" db="EMBL/GenBank/DDBJ databases">
        <authorList>
            <consortium name="Molecular Ecology Group"/>
        </authorList>
    </citation>
    <scope>NUCLEOTIDE SEQUENCE</scope>
</reference>
<dbReference type="PANTHER" id="PTHR12400">
    <property type="entry name" value="INOSITOL POLYPHOSPHATE KINASE"/>
    <property type="match status" value="1"/>
</dbReference>
<dbReference type="GO" id="GO:0005737">
    <property type="term" value="C:cytoplasm"/>
    <property type="evidence" value="ECO:0007669"/>
    <property type="project" value="TreeGrafter"/>
</dbReference>
<evidence type="ECO:0000313" key="7">
    <source>
        <dbReference type="Proteomes" id="UP000678393"/>
    </source>
</evidence>
<feature type="region of interest" description="Disordered" evidence="5">
    <location>
        <begin position="479"/>
        <end position="535"/>
    </location>
</feature>
<dbReference type="GO" id="GO:0032958">
    <property type="term" value="P:inositol phosphate biosynthetic process"/>
    <property type="evidence" value="ECO:0007669"/>
    <property type="project" value="InterPro"/>
</dbReference>
<dbReference type="GO" id="GO:0046854">
    <property type="term" value="P:phosphatidylinositol phosphate biosynthetic process"/>
    <property type="evidence" value="ECO:0007669"/>
    <property type="project" value="TreeGrafter"/>
</dbReference>
<comment type="similarity">
    <text evidence="1 4">Belongs to the inositol phosphokinase (IPK) family.</text>
</comment>
<evidence type="ECO:0000313" key="6">
    <source>
        <dbReference type="EMBL" id="CAG5135106.1"/>
    </source>
</evidence>
<dbReference type="InterPro" id="IPR005522">
    <property type="entry name" value="IPK"/>
</dbReference>
<keyword evidence="7" id="KW-1185">Reference proteome</keyword>
<dbReference type="InterPro" id="IPR038286">
    <property type="entry name" value="IPK_sf"/>
</dbReference>